<proteinExistence type="predicted"/>
<accession>A0ACC0C5M3</accession>
<sequence>MANLAYFLLLLVIVVSAEEVEVHAMAKDEEPKIEMSRKMLPAKTNEIIEIITTSTIKHIPCVGEGKFCVILPFPFQSCCPPLYCDNKYGGTCHLPPSKNRTV</sequence>
<name>A0ACC0C5M3_CATRO</name>
<evidence type="ECO:0000313" key="2">
    <source>
        <dbReference type="Proteomes" id="UP001060085"/>
    </source>
</evidence>
<evidence type="ECO:0000313" key="1">
    <source>
        <dbReference type="EMBL" id="KAI5680240.1"/>
    </source>
</evidence>
<gene>
    <name evidence="1" type="ORF">M9H77_01467</name>
</gene>
<protein>
    <submittedName>
        <fullName evidence="1">Uncharacterized protein</fullName>
    </submittedName>
</protein>
<comment type="caution">
    <text evidence="1">The sequence shown here is derived from an EMBL/GenBank/DDBJ whole genome shotgun (WGS) entry which is preliminary data.</text>
</comment>
<keyword evidence="2" id="KW-1185">Reference proteome</keyword>
<dbReference type="Proteomes" id="UP001060085">
    <property type="component" value="Linkage Group LG01"/>
</dbReference>
<dbReference type="EMBL" id="CM044701">
    <property type="protein sequence ID" value="KAI5680240.1"/>
    <property type="molecule type" value="Genomic_DNA"/>
</dbReference>
<reference evidence="2" key="1">
    <citation type="journal article" date="2023" name="Nat. Plants">
        <title>Single-cell RNA sequencing provides a high-resolution roadmap for understanding the multicellular compartmentation of specialized metabolism.</title>
        <authorList>
            <person name="Sun S."/>
            <person name="Shen X."/>
            <person name="Li Y."/>
            <person name="Li Y."/>
            <person name="Wang S."/>
            <person name="Li R."/>
            <person name="Zhang H."/>
            <person name="Shen G."/>
            <person name="Guo B."/>
            <person name="Wei J."/>
            <person name="Xu J."/>
            <person name="St-Pierre B."/>
            <person name="Chen S."/>
            <person name="Sun C."/>
        </authorList>
    </citation>
    <scope>NUCLEOTIDE SEQUENCE [LARGE SCALE GENOMIC DNA]</scope>
</reference>
<organism evidence="1 2">
    <name type="scientific">Catharanthus roseus</name>
    <name type="common">Madagascar periwinkle</name>
    <name type="synonym">Vinca rosea</name>
    <dbReference type="NCBI Taxonomy" id="4058"/>
    <lineage>
        <taxon>Eukaryota</taxon>
        <taxon>Viridiplantae</taxon>
        <taxon>Streptophyta</taxon>
        <taxon>Embryophyta</taxon>
        <taxon>Tracheophyta</taxon>
        <taxon>Spermatophyta</taxon>
        <taxon>Magnoliopsida</taxon>
        <taxon>eudicotyledons</taxon>
        <taxon>Gunneridae</taxon>
        <taxon>Pentapetalae</taxon>
        <taxon>asterids</taxon>
        <taxon>lamiids</taxon>
        <taxon>Gentianales</taxon>
        <taxon>Apocynaceae</taxon>
        <taxon>Rauvolfioideae</taxon>
        <taxon>Vinceae</taxon>
        <taxon>Catharanthinae</taxon>
        <taxon>Catharanthus</taxon>
    </lineage>
</organism>